<keyword evidence="3" id="KW-0067">ATP-binding</keyword>
<evidence type="ECO:0000313" key="6">
    <source>
        <dbReference type="EMBL" id="HEW52794.1"/>
    </source>
</evidence>
<dbReference type="Gene3D" id="1.10.10.10">
    <property type="entry name" value="Winged helix-like DNA-binding domain superfamily/Winged helix DNA-binding domain"/>
    <property type="match status" value="1"/>
</dbReference>
<dbReference type="GO" id="GO:0005737">
    <property type="term" value="C:cytoplasm"/>
    <property type="evidence" value="ECO:0007669"/>
    <property type="project" value="InterPro"/>
</dbReference>
<evidence type="ECO:0000256" key="1">
    <source>
        <dbReference type="ARBA" id="ARBA00022598"/>
    </source>
</evidence>
<dbReference type="GO" id="GO:0005524">
    <property type="term" value="F:ATP binding"/>
    <property type="evidence" value="ECO:0007669"/>
    <property type="project" value="UniProtKB-KW"/>
</dbReference>
<dbReference type="SUPFAM" id="SSF55261">
    <property type="entry name" value="GAD domain-like"/>
    <property type="match status" value="1"/>
</dbReference>
<reference evidence="6" key="1">
    <citation type="journal article" date="2020" name="mSystems">
        <title>Genome- and Community-Level Interaction Insights into Carbon Utilization and Element Cycling Functions of Hydrothermarchaeota in Hydrothermal Sediment.</title>
        <authorList>
            <person name="Zhou Z."/>
            <person name="Liu Y."/>
            <person name="Xu W."/>
            <person name="Pan J."/>
            <person name="Luo Z.H."/>
            <person name="Li M."/>
        </authorList>
    </citation>
    <scope>NUCLEOTIDE SEQUENCE [LARGE SCALE GENOMIC DNA]</scope>
    <source>
        <strain evidence="6">SpSt-16</strain>
    </source>
</reference>
<evidence type="ECO:0000256" key="4">
    <source>
        <dbReference type="ARBA" id="ARBA00022917"/>
    </source>
</evidence>
<keyword evidence="2" id="KW-0547">Nucleotide-binding</keyword>
<dbReference type="AlphaFoldDB" id="A0A7C2VAV3"/>
<dbReference type="InterPro" id="IPR004115">
    <property type="entry name" value="GAD-like_sf"/>
</dbReference>
<dbReference type="Pfam" id="PF14544">
    <property type="entry name" value="DUF4443"/>
    <property type="match status" value="1"/>
</dbReference>
<evidence type="ECO:0000256" key="3">
    <source>
        <dbReference type="ARBA" id="ARBA00022840"/>
    </source>
</evidence>
<dbReference type="GO" id="GO:0004812">
    <property type="term" value="F:aminoacyl-tRNA ligase activity"/>
    <property type="evidence" value="ECO:0007669"/>
    <property type="project" value="InterPro"/>
</dbReference>
<evidence type="ECO:0000259" key="5">
    <source>
        <dbReference type="Pfam" id="PF14544"/>
    </source>
</evidence>
<sequence length="168" mass="19039">MSKYLGLGVTSTRTLMKRLKELSIIYIDPVAGCLLTDYGRLLLKRVFSLVAKGGDVTEILDRSLLLYTRAFAFLLKKGVEILNRYDVTYIRDTIIKHTARASVVVYIDDGKAYIPPDKNLNEELYPSLQKLKHVLNAGDSDVIFLIFADDESRAEKAFFFSLLDLNII</sequence>
<protein>
    <submittedName>
        <fullName evidence="6">DUF4443 domain-containing protein</fullName>
    </submittedName>
</protein>
<comment type="caution">
    <text evidence="6">The sequence shown here is derived from an EMBL/GenBank/DDBJ whole genome shotgun (WGS) entry which is preliminary data.</text>
</comment>
<name>A0A7C2VAV3_9CREN</name>
<feature type="domain" description="DUF4443" evidence="5">
    <location>
        <begin position="73"/>
        <end position="162"/>
    </location>
</feature>
<accession>A0A7C2VAV3</accession>
<dbReference type="GO" id="GO:0006412">
    <property type="term" value="P:translation"/>
    <property type="evidence" value="ECO:0007669"/>
    <property type="project" value="UniProtKB-KW"/>
</dbReference>
<gene>
    <name evidence="6" type="ORF">ENO77_01265</name>
</gene>
<dbReference type="EMBL" id="DSGT01000003">
    <property type="protein sequence ID" value="HEW52794.1"/>
    <property type="molecule type" value="Genomic_DNA"/>
</dbReference>
<keyword evidence="4" id="KW-0648">Protein biosynthesis</keyword>
<dbReference type="InterPro" id="IPR029349">
    <property type="entry name" value="DUF4443"/>
</dbReference>
<organism evidence="6">
    <name type="scientific">Ignisphaera aggregans</name>
    <dbReference type="NCBI Taxonomy" id="334771"/>
    <lineage>
        <taxon>Archaea</taxon>
        <taxon>Thermoproteota</taxon>
        <taxon>Thermoprotei</taxon>
        <taxon>Desulfurococcales</taxon>
        <taxon>Desulfurococcaceae</taxon>
        <taxon>Ignisphaera</taxon>
    </lineage>
</organism>
<keyword evidence="1" id="KW-0436">Ligase</keyword>
<dbReference type="InterPro" id="IPR036388">
    <property type="entry name" value="WH-like_DNA-bd_sf"/>
</dbReference>
<evidence type="ECO:0000256" key="2">
    <source>
        <dbReference type="ARBA" id="ARBA00022741"/>
    </source>
</evidence>
<proteinExistence type="predicted"/>
<dbReference type="Gene3D" id="3.30.1360.30">
    <property type="entry name" value="GAD-like domain"/>
    <property type="match status" value="1"/>
</dbReference>